<dbReference type="WBParaSite" id="ACAC_0001338601-mRNA-1">
    <property type="protein sequence ID" value="ACAC_0001338601-mRNA-1"/>
    <property type="gene ID" value="ACAC_0001338601"/>
</dbReference>
<dbReference type="Proteomes" id="UP000035642">
    <property type="component" value="Unassembled WGS sequence"/>
</dbReference>
<name>A0A0K0DNP7_ANGCA</name>
<protein>
    <submittedName>
        <fullName evidence="2">Endonuclease/exonuclease/phosphatase domain-containing protein</fullName>
    </submittedName>
</protein>
<evidence type="ECO:0000313" key="2">
    <source>
        <dbReference type="WBParaSite" id="ACAC_0001338601-mRNA-1"/>
    </source>
</evidence>
<reference evidence="1" key="1">
    <citation type="submission" date="2012-09" db="EMBL/GenBank/DDBJ databases">
        <authorList>
            <person name="Martin A.A."/>
        </authorList>
    </citation>
    <scope>NUCLEOTIDE SEQUENCE</scope>
</reference>
<keyword evidence="1" id="KW-1185">Reference proteome</keyword>
<reference evidence="2" key="2">
    <citation type="submission" date="2017-02" db="UniProtKB">
        <authorList>
            <consortium name="WormBaseParasite"/>
        </authorList>
    </citation>
    <scope>IDENTIFICATION</scope>
</reference>
<organism evidence="1 2">
    <name type="scientific">Angiostrongylus cantonensis</name>
    <name type="common">Rat lungworm</name>
    <dbReference type="NCBI Taxonomy" id="6313"/>
    <lineage>
        <taxon>Eukaryota</taxon>
        <taxon>Metazoa</taxon>
        <taxon>Ecdysozoa</taxon>
        <taxon>Nematoda</taxon>
        <taxon>Chromadorea</taxon>
        <taxon>Rhabditida</taxon>
        <taxon>Rhabditina</taxon>
        <taxon>Rhabditomorpha</taxon>
        <taxon>Strongyloidea</taxon>
        <taxon>Metastrongylidae</taxon>
        <taxon>Angiostrongylus</taxon>
    </lineage>
</organism>
<evidence type="ECO:0000313" key="1">
    <source>
        <dbReference type="Proteomes" id="UP000035642"/>
    </source>
</evidence>
<dbReference type="AlphaFoldDB" id="A0A0K0DNP7"/>
<sequence>MNIDSFEQLTTRIGRLRLRRCGSTPALTILVVYAPISNYYEEEVEALFMDLENLYREDQSFFKVIIGDSNAKTGLRRTPEERHIGTKEIARREEDKRFSQFVTTTHHPW</sequence>
<proteinExistence type="predicted"/>
<accession>A0A0K0DNP7</accession>
<dbReference type="STRING" id="6313.A0A0K0DNP7"/>